<dbReference type="EMBL" id="JAANBB010000531">
    <property type="protein sequence ID" value="KAF7540234.1"/>
    <property type="molecule type" value="Genomic_DNA"/>
</dbReference>
<evidence type="ECO:0000313" key="3">
    <source>
        <dbReference type="Proteomes" id="UP000722485"/>
    </source>
</evidence>
<dbReference type="PANTHER" id="PTHR40635:SF1">
    <property type="match status" value="1"/>
</dbReference>
<feature type="region of interest" description="Disordered" evidence="1">
    <location>
        <begin position="137"/>
        <end position="221"/>
    </location>
</feature>
<evidence type="ECO:0000256" key="1">
    <source>
        <dbReference type="SAM" id="MobiDB-lite"/>
    </source>
</evidence>
<feature type="compositionally biased region" description="Acidic residues" evidence="1">
    <location>
        <begin position="174"/>
        <end position="196"/>
    </location>
</feature>
<keyword evidence="3" id="KW-1185">Reference proteome</keyword>
<accession>A0A9P5L5N6</accession>
<evidence type="ECO:0000313" key="2">
    <source>
        <dbReference type="EMBL" id="KAF7540234.1"/>
    </source>
</evidence>
<dbReference type="PANTHER" id="PTHR40635">
    <property type="match status" value="1"/>
</dbReference>
<dbReference type="OrthoDB" id="5374757at2759"/>
<feature type="region of interest" description="Disordered" evidence="1">
    <location>
        <begin position="249"/>
        <end position="296"/>
    </location>
</feature>
<name>A0A9P5L5N6_9HYPO</name>
<protein>
    <submittedName>
        <fullName evidence="2">Uncharacterized protein</fullName>
    </submittedName>
</protein>
<reference evidence="2" key="1">
    <citation type="submission" date="2020-03" db="EMBL/GenBank/DDBJ databases">
        <title>Draft Genome Sequence of Cylindrodendrum hubeiense.</title>
        <authorList>
            <person name="Buettner E."/>
            <person name="Kellner H."/>
        </authorList>
    </citation>
    <scope>NUCLEOTIDE SEQUENCE</scope>
    <source>
        <strain evidence="2">IHI 201604</strain>
    </source>
</reference>
<comment type="caution">
    <text evidence="2">The sequence shown here is derived from an EMBL/GenBank/DDBJ whole genome shotgun (WGS) entry which is preliminary data.</text>
</comment>
<sequence length="296" mass="32981">MAPVRRYLRISKYSVLECRIYLDNPALAQSWLLNSRKPILPQVIESIRPLVLPKLREEKERSKKKSTKKKGIKDVVVTDDFEVSIFLMETATRHSLLSKTKHFREKLPPRMESNSTKLISETDRTAVDVDAEDHVPALRVEDDDDGIGLADIPAMDTVRRSKRQRRRPGRNDDSDIDVDASDEDETASAIEIDSDTEAPPHKRRRGPAGLSDETPDEDDDNKKKLAMDVSYEGFAIYGQVLCLVVKKRDGGKTPHSSNRAGGAAPSGGVSGSRPEGQAMMENWISSTQMPVGEEVS</sequence>
<proteinExistence type="predicted"/>
<dbReference type="AlphaFoldDB" id="A0A9P5L5N6"/>
<organism evidence="2 3">
    <name type="scientific">Cylindrodendrum hubeiense</name>
    <dbReference type="NCBI Taxonomy" id="595255"/>
    <lineage>
        <taxon>Eukaryota</taxon>
        <taxon>Fungi</taxon>
        <taxon>Dikarya</taxon>
        <taxon>Ascomycota</taxon>
        <taxon>Pezizomycotina</taxon>
        <taxon>Sordariomycetes</taxon>
        <taxon>Hypocreomycetidae</taxon>
        <taxon>Hypocreales</taxon>
        <taxon>Nectriaceae</taxon>
        <taxon>Cylindrodendrum</taxon>
    </lineage>
</organism>
<gene>
    <name evidence="2" type="ORF">G7Z17_g12247</name>
</gene>
<dbReference type="Proteomes" id="UP000722485">
    <property type="component" value="Unassembled WGS sequence"/>
</dbReference>